<dbReference type="HOGENOM" id="CLU_036065_1_0_11"/>
<dbReference type="KEGG" id="kse:Ksed_09280"/>
<dbReference type="RefSeq" id="WP_012802388.1">
    <property type="nucleotide sequence ID" value="NC_013169.1"/>
</dbReference>
<sequence>MSATAAARVDDARSPSPDTRPSRLRGIDLARTVAIVGMVGAHLNVRYVDDPWGDLGWVVTGRSSALFAVLAGLSIALVSGRSTPLTGEPLRAARISLTVRAVLIYLLGLALGTMESGIAVILPAYGAMFLLAVPFVHLRARTLLAWAVGWSLLAPWAGAPLREWVDDPSSSIHSLPDHGGWMATTENLVLTGYYPIVFWFGYFLAGMFIGRLDLTRAATARALTLGGIAVGTAAWLLSRVVTAQPSVRQRMLDTWHGDPVADFHALDLQARHGLHGQAPADWVWQFTMYPHGGQVPWSGVAASFGSWGWWFRR</sequence>
<dbReference type="EMBL" id="CP001686">
    <property type="protein sequence ID" value="ACV05974.1"/>
    <property type="molecule type" value="Genomic_DNA"/>
</dbReference>
<keyword evidence="2" id="KW-0812">Transmembrane</keyword>
<evidence type="ECO:0000313" key="4">
    <source>
        <dbReference type="EMBL" id="ACV05974.1"/>
    </source>
</evidence>
<keyword evidence="2" id="KW-0472">Membrane</keyword>
<feature type="domain" description="Heparan-alpha-glucosaminide N-acetyltransferase catalytic" evidence="3">
    <location>
        <begin position="23"/>
        <end position="216"/>
    </location>
</feature>
<reference evidence="4 5" key="1">
    <citation type="journal article" date="2009" name="Stand. Genomic Sci.">
        <title>Complete genome sequence of Kytococcus sedentarius type strain (541).</title>
        <authorList>
            <person name="Sims D."/>
            <person name="Brettin T."/>
            <person name="Detter J.C."/>
            <person name="Han C."/>
            <person name="Lapidus A."/>
            <person name="Copeland A."/>
            <person name="Glavina Del Rio T."/>
            <person name="Nolan M."/>
            <person name="Chen F."/>
            <person name="Lucas S."/>
            <person name="Tice H."/>
            <person name="Cheng J.F."/>
            <person name="Bruce D."/>
            <person name="Goodwin L."/>
            <person name="Pitluck S."/>
            <person name="Ovchinnikova G."/>
            <person name="Pati A."/>
            <person name="Ivanova N."/>
            <person name="Mavrommatis K."/>
            <person name="Chen A."/>
            <person name="Palaniappan K."/>
            <person name="D'haeseleer P."/>
            <person name="Chain P."/>
            <person name="Bristow J."/>
            <person name="Eisen J.A."/>
            <person name="Markowitz V."/>
            <person name="Hugenholtz P."/>
            <person name="Schneider S."/>
            <person name="Goker M."/>
            <person name="Pukall R."/>
            <person name="Kyrpides N.C."/>
            <person name="Klenk H.P."/>
        </authorList>
    </citation>
    <scope>NUCLEOTIDE SEQUENCE [LARGE SCALE GENOMIC DNA]</scope>
    <source>
        <strain evidence="5">ATCC 14392 / DSM 20547 / JCM 11482 / CCUG 33030 / NBRC 15357 / NCTC 11040 / CCM 314 / 541</strain>
    </source>
</reference>
<organism evidence="4 5">
    <name type="scientific">Kytococcus sedentarius (strain ATCC 14392 / DSM 20547 / JCM 11482 / CCUG 33030 / NBRC 15357 / NCTC 11040 / CCM 314 / 541)</name>
    <name type="common">Micrococcus sedentarius</name>
    <dbReference type="NCBI Taxonomy" id="478801"/>
    <lineage>
        <taxon>Bacteria</taxon>
        <taxon>Bacillati</taxon>
        <taxon>Actinomycetota</taxon>
        <taxon>Actinomycetes</taxon>
        <taxon>Micrococcales</taxon>
        <taxon>Kytococcaceae</taxon>
        <taxon>Kytococcus</taxon>
    </lineage>
</organism>
<feature type="transmembrane region" description="Helical" evidence="2">
    <location>
        <begin position="29"/>
        <end position="47"/>
    </location>
</feature>
<name>C7NFX4_KYTSD</name>
<feature type="transmembrane region" description="Helical" evidence="2">
    <location>
        <begin position="59"/>
        <end position="80"/>
    </location>
</feature>
<dbReference type="Pfam" id="PF07786">
    <property type="entry name" value="HGSNAT_cat"/>
    <property type="match status" value="1"/>
</dbReference>
<evidence type="ECO:0000259" key="3">
    <source>
        <dbReference type="Pfam" id="PF07786"/>
    </source>
</evidence>
<evidence type="ECO:0000313" key="5">
    <source>
        <dbReference type="Proteomes" id="UP000006666"/>
    </source>
</evidence>
<dbReference type="STRING" id="478801.Ksed_09280"/>
<evidence type="ECO:0000256" key="2">
    <source>
        <dbReference type="SAM" id="Phobius"/>
    </source>
</evidence>
<dbReference type="AlphaFoldDB" id="C7NFX4"/>
<keyword evidence="2" id="KW-1133">Transmembrane helix</keyword>
<protein>
    <recommendedName>
        <fullName evidence="3">Heparan-alpha-glucosaminide N-acetyltransferase catalytic domain-containing protein</fullName>
    </recommendedName>
</protein>
<feature type="transmembrane region" description="Helical" evidence="2">
    <location>
        <begin position="222"/>
        <end position="241"/>
    </location>
</feature>
<evidence type="ECO:0000256" key="1">
    <source>
        <dbReference type="SAM" id="MobiDB-lite"/>
    </source>
</evidence>
<keyword evidence="5" id="KW-1185">Reference proteome</keyword>
<feature type="region of interest" description="Disordered" evidence="1">
    <location>
        <begin position="1"/>
        <end position="21"/>
    </location>
</feature>
<dbReference type="Proteomes" id="UP000006666">
    <property type="component" value="Chromosome"/>
</dbReference>
<proteinExistence type="predicted"/>
<dbReference type="InterPro" id="IPR012429">
    <property type="entry name" value="HGSNAT_cat"/>
</dbReference>
<accession>C7NFX4</accession>
<feature type="transmembrane region" description="Helical" evidence="2">
    <location>
        <begin position="192"/>
        <end position="210"/>
    </location>
</feature>
<feature type="transmembrane region" description="Helical" evidence="2">
    <location>
        <begin position="92"/>
        <end position="111"/>
    </location>
</feature>
<feature type="transmembrane region" description="Helical" evidence="2">
    <location>
        <begin position="117"/>
        <end position="136"/>
    </location>
</feature>
<dbReference type="eggNOG" id="COG3503">
    <property type="taxonomic scope" value="Bacteria"/>
</dbReference>
<gene>
    <name evidence="4" type="ordered locus">Ksed_09280</name>
</gene>